<dbReference type="PROSITE" id="PS50048">
    <property type="entry name" value="ZN2_CY6_FUNGAL_2"/>
    <property type="match status" value="1"/>
</dbReference>
<evidence type="ECO:0000259" key="9">
    <source>
        <dbReference type="PROSITE" id="PS50048"/>
    </source>
</evidence>
<dbReference type="OrthoDB" id="10261408at2759"/>
<dbReference type="VEuPathDB" id="FungiDB:BO71DRAFT_401628"/>
<dbReference type="Pfam" id="PF00096">
    <property type="entry name" value="zf-C2H2"/>
    <property type="match status" value="2"/>
</dbReference>
<evidence type="ECO:0000256" key="3">
    <source>
        <dbReference type="ARBA" id="ARBA00023015"/>
    </source>
</evidence>
<dbReference type="InterPro" id="IPR007219">
    <property type="entry name" value="XnlR_reg_dom"/>
</dbReference>
<dbReference type="PANTHER" id="PTHR47660">
    <property type="entry name" value="TRANSCRIPTION FACTOR WITH C2H2 AND ZN(2)-CYS(6) DNA BINDING DOMAIN (EUROFUNG)-RELATED-RELATED"/>
    <property type="match status" value="1"/>
</dbReference>
<evidence type="ECO:0000256" key="4">
    <source>
        <dbReference type="ARBA" id="ARBA00023125"/>
    </source>
</evidence>
<keyword evidence="2" id="KW-0862">Zinc</keyword>
<feature type="domain" description="C2H2-type" evidence="10">
    <location>
        <begin position="22"/>
        <end position="46"/>
    </location>
</feature>
<dbReference type="SMART" id="SM00355">
    <property type="entry name" value="ZnF_C2H2"/>
    <property type="match status" value="2"/>
</dbReference>
<reference evidence="11 12" key="1">
    <citation type="submission" date="2018-02" db="EMBL/GenBank/DDBJ databases">
        <title>The genomes of Aspergillus section Nigri reveals drivers in fungal speciation.</title>
        <authorList>
            <consortium name="DOE Joint Genome Institute"/>
            <person name="Vesth T.C."/>
            <person name="Nybo J."/>
            <person name="Theobald S."/>
            <person name="Brandl J."/>
            <person name="Frisvad J.C."/>
            <person name="Nielsen K.F."/>
            <person name="Lyhne E.K."/>
            <person name="Kogle M.E."/>
            <person name="Kuo A."/>
            <person name="Riley R."/>
            <person name="Clum A."/>
            <person name="Nolan M."/>
            <person name="Lipzen A."/>
            <person name="Salamov A."/>
            <person name="Henrissat B."/>
            <person name="Wiebenga A."/>
            <person name="De vries R.P."/>
            <person name="Grigoriev I.V."/>
            <person name="Mortensen U.H."/>
            <person name="Andersen M.R."/>
            <person name="Baker S.E."/>
        </authorList>
    </citation>
    <scope>NUCLEOTIDE SEQUENCE [LARGE SCALE GENOMIC DNA]</scope>
    <source>
        <strain evidence="11 12">CBS 707.79</strain>
    </source>
</reference>
<dbReference type="PROSITE" id="PS00463">
    <property type="entry name" value="ZN2_CY6_FUNGAL_1"/>
    <property type="match status" value="1"/>
</dbReference>
<keyword evidence="12" id="KW-1185">Reference proteome</keyword>
<dbReference type="SUPFAM" id="SSF57701">
    <property type="entry name" value="Zn2/Cys6 DNA-binding domain"/>
    <property type="match status" value="1"/>
</dbReference>
<keyword evidence="5" id="KW-0804">Transcription</keyword>
<proteinExistence type="predicted"/>
<dbReference type="AlphaFoldDB" id="A0A319D1U6"/>
<keyword evidence="4" id="KW-0238">DNA-binding</keyword>
<evidence type="ECO:0000256" key="1">
    <source>
        <dbReference type="ARBA" id="ARBA00022723"/>
    </source>
</evidence>
<keyword evidence="7" id="KW-0863">Zinc-finger</keyword>
<dbReference type="InterPro" id="IPR001138">
    <property type="entry name" value="Zn2Cys6_DnaBD"/>
</dbReference>
<feature type="compositionally biased region" description="Polar residues" evidence="8">
    <location>
        <begin position="158"/>
        <end position="169"/>
    </location>
</feature>
<dbReference type="SMART" id="SM00066">
    <property type="entry name" value="GAL4"/>
    <property type="match status" value="1"/>
</dbReference>
<feature type="domain" description="Zn(2)-C6 fungal-type" evidence="9">
    <location>
        <begin position="88"/>
        <end position="117"/>
    </location>
</feature>
<evidence type="ECO:0000256" key="7">
    <source>
        <dbReference type="PROSITE-ProRule" id="PRU00042"/>
    </source>
</evidence>
<evidence type="ECO:0000256" key="6">
    <source>
        <dbReference type="ARBA" id="ARBA00023242"/>
    </source>
</evidence>
<dbReference type="PROSITE" id="PS50157">
    <property type="entry name" value="ZINC_FINGER_C2H2_2"/>
    <property type="match status" value="2"/>
</dbReference>
<dbReference type="GO" id="GO:0008270">
    <property type="term" value="F:zinc ion binding"/>
    <property type="evidence" value="ECO:0007669"/>
    <property type="project" value="UniProtKB-KW"/>
</dbReference>
<evidence type="ECO:0000313" key="12">
    <source>
        <dbReference type="Proteomes" id="UP000247810"/>
    </source>
</evidence>
<evidence type="ECO:0000256" key="8">
    <source>
        <dbReference type="SAM" id="MobiDB-lite"/>
    </source>
</evidence>
<dbReference type="SUPFAM" id="SSF57667">
    <property type="entry name" value="beta-beta-alpha zinc fingers"/>
    <property type="match status" value="1"/>
</dbReference>
<keyword evidence="1" id="KW-0479">Metal-binding</keyword>
<accession>A0A319D1U6</accession>
<keyword evidence="6" id="KW-0539">Nucleus</keyword>
<dbReference type="STRING" id="1448320.A0A319D1U6"/>
<dbReference type="GO" id="GO:0009893">
    <property type="term" value="P:positive regulation of metabolic process"/>
    <property type="evidence" value="ECO:0007669"/>
    <property type="project" value="UniProtKB-ARBA"/>
</dbReference>
<organism evidence="11 12">
    <name type="scientific">Aspergillus ellipticus CBS 707.79</name>
    <dbReference type="NCBI Taxonomy" id="1448320"/>
    <lineage>
        <taxon>Eukaryota</taxon>
        <taxon>Fungi</taxon>
        <taxon>Dikarya</taxon>
        <taxon>Ascomycota</taxon>
        <taxon>Pezizomycotina</taxon>
        <taxon>Eurotiomycetes</taxon>
        <taxon>Eurotiomycetidae</taxon>
        <taxon>Eurotiales</taxon>
        <taxon>Aspergillaceae</taxon>
        <taxon>Aspergillus</taxon>
        <taxon>Aspergillus subgen. Circumdati</taxon>
    </lineage>
</organism>
<dbReference type="CDD" id="cd12148">
    <property type="entry name" value="fungal_TF_MHR"/>
    <property type="match status" value="1"/>
</dbReference>
<feature type="region of interest" description="Disordered" evidence="8">
    <location>
        <begin position="119"/>
        <end position="169"/>
    </location>
</feature>
<evidence type="ECO:0000256" key="5">
    <source>
        <dbReference type="ARBA" id="ARBA00023163"/>
    </source>
</evidence>
<feature type="compositionally biased region" description="Low complexity" evidence="8">
    <location>
        <begin position="146"/>
        <end position="156"/>
    </location>
</feature>
<dbReference type="Gene3D" id="3.30.160.60">
    <property type="entry name" value="Classic Zinc Finger"/>
    <property type="match status" value="2"/>
</dbReference>
<name>A0A319D1U6_9EURO</name>
<dbReference type="EMBL" id="KZ825954">
    <property type="protein sequence ID" value="PYH91180.1"/>
    <property type="molecule type" value="Genomic_DNA"/>
</dbReference>
<dbReference type="Pfam" id="PF04082">
    <property type="entry name" value="Fungal_trans"/>
    <property type="match status" value="1"/>
</dbReference>
<sequence>MPRCDQSSASAPPRMAPLEALFACSHPGCGRGYRRKEHLNRHAASHRQHLTSPCPFCLKVFARNDTLRQHVRLNHKDKVLNPTRALKACNHCRSRRSRCDGKAPCDACQQKGLRCSLADASSDGHPAEEQDTKPPTSGTGSPIGEAAHATADSHTSTRPRSQATSVEKPAVNTQRYVDAYFEVFHPIWPFLHQATFDADREPPFLRQSVMMMGLWMTGDPELYDVAIELHNKLTHSIYQQRNKWDRSQMGSSALPMATYQGILIQLIFALLMDNPNPLDMQMKSVLPEAPTRLLKALVRACRRQNMFFYPAVLAKFNPGEVPDVFIWVGVEEVKRFGLALYKVCKLYHIERDGDSGESQGLLSLADLQFAMPDSDERWHASADLAATLAKDDPMTYSSKNIEANWISQSARILCRSNVAFDWI</sequence>
<dbReference type="GO" id="GO:0003677">
    <property type="term" value="F:DNA binding"/>
    <property type="evidence" value="ECO:0007669"/>
    <property type="project" value="UniProtKB-KW"/>
</dbReference>
<dbReference type="InterPro" id="IPR036236">
    <property type="entry name" value="Znf_C2H2_sf"/>
</dbReference>
<dbReference type="Proteomes" id="UP000247810">
    <property type="component" value="Unassembled WGS sequence"/>
</dbReference>
<dbReference type="GO" id="GO:0000981">
    <property type="term" value="F:DNA-binding transcription factor activity, RNA polymerase II-specific"/>
    <property type="evidence" value="ECO:0007669"/>
    <property type="project" value="InterPro"/>
</dbReference>
<evidence type="ECO:0000256" key="2">
    <source>
        <dbReference type="ARBA" id="ARBA00022833"/>
    </source>
</evidence>
<dbReference type="CDD" id="cd00067">
    <property type="entry name" value="GAL4"/>
    <property type="match status" value="1"/>
</dbReference>
<dbReference type="PROSITE" id="PS00028">
    <property type="entry name" value="ZINC_FINGER_C2H2_1"/>
    <property type="match status" value="2"/>
</dbReference>
<dbReference type="Gene3D" id="4.10.240.10">
    <property type="entry name" value="Zn(2)-C6 fungal-type DNA-binding domain"/>
    <property type="match status" value="1"/>
</dbReference>
<feature type="domain" description="C2H2-type" evidence="10">
    <location>
        <begin position="52"/>
        <end position="80"/>
    </location>
</feature>
<evidence type="ECO:0000259" key="10">
    <source>
        <dbReference type="PROSITE" id="PS50157"/>
    </source>
</evidence>
<evidence type="ECO:0000313" key="11">
    <source>
        <dbReference type="EMBL" id="PYH91180.1"/>
    </source>
</evidence>
<dbReference type="Pfam" id="PF00172">
    <property type="entry name" value="Zn_clus"/>
    <property type="match status" value="1"/>
</dbReference>
<dbReference type="GO" id="GO:0006351">
    <property type="term" value="P:DNA-templated transcription"/>
    <property type="evidence" value="ECO:0007669"/>
    <property type="project" value="InterPro"/>
</dbReference>
<keyword evidence="3" id="KW-0805">Transcription regulation</keyword>
<dbReference type="InterPro" id="IPR013087">
    <property type="entry name" value="Znf_C2H2_type"/>
</dbReference>
<gene>
    <name evidence="11" type="ORF">BO71DRAFT_401628</name>
</gene>
<protein>
    <submittedName>
        <fullName evidence="11">C2H2 type zinc finger domain protein</fullName>
    </submittedName>
</protein>
<dbReference type="InterPro" id="IPR036864">
    <property type="entry name" value="Zn2-C6_fun-type_DNA-bd_sf"/>
</dbReference>